<dbReference type="STRING" id="1200352.A606_06755"/>
<evidence type="ECO:0000313" key="3">
    <source>
        <dbReference type="Proteomes" id="UP000014809"/>
    </source>
</evidence>
<dbReference type="InterPro" id="IPR000801">
    <property type="entry name" value="Esterase-like"/>
</dbReference>
<dbReference type="eggNOG" id="COG0627">
    <property type="taxonomic scope" value="Bacteria"/>
</dbReference>
<feature type="chain" id="PRO_5004533841" evidence="1">
    <location>
        <begin position="34"/>
        <end position="371"/>
    </location>
</feature>
<dbReference type="PATRIC" id="fig|1200352.3.peg.1378"/>
<sequence length="371" mass="39205">MPTRPRAATTVAVLSAAALCVTATFLVSAPASATTVDDLTTVDGYPTTGQELALREPVRTTSQDLTGLPDGVSVDRVEWITDRYVRLHINSAAMPGTPTEVELLLARDWNSSPDATFPTVLHLAGLYGNEASNGWLTATDAVDFYADKNVTVVMPVGGQASWYTDWVNTDNGETLMWETFLADELPAVLQAGWRANGVQAVEGLSMGATSALNLAARNPGEYAFAGAFSGILDTTSPGVPEAIDLIQRVQGRASATNMWGPFYSAGWQEHDPTLQVGNLAGTSVYVTAGSGTPGEFDPVPTDASTLTGQASVSLVESLSATTSRAFASAAAQAGIPVTTVFHPTGTHRWRYWERDMHDAWPQLAAALNVIA</sequence>
<evidence type="ECO:0000313" key="2">
    <source>
        <dbReference type="EMBL" id="AGP30998.1"/>
    </source>
</evidence>
<dbReference type="KEGG" id="cter:A606_06755"/>
<dbReference type="HOGENOM" id="CLU_026624_0_0_11"/>
<dbReference type="Pfam" id="PF00756">
    <property type="entry name" value="Esterase"/>
    <property type="match status" value="1"/>
</dbReference>
<evidence type="ECO:0000256" key="1">
    <source>
        <dbReference type="SAM" id="SignalP"/>
    </source>
</evidence>
<keyword evidence="3" id="KW-1185">Reference proteome</keyword>
<dbReference type="PANTHER" id="PTHR48098:SF1">
    <property type="entry name" value="DIACYLGLYCEROL ACYLTRANSFERASE_MYCOLYLTRANSFERASE AG85A"/>
    <property type="match status" value="1"/>
</dbReference>
<organism evidence="2 3">
    <name type="scientific">Corynebacterium terpenotabidum Y-11</name>
    <dbReference type="NCBI Taxonomy" id="1200352"/>
    <lineage>
        <taxon>Bacteria</taxon>
        <taxon>Bacillati</taxon>
        <taxon>Actinomycetota</taxon>
        <taxon>Actinomycetes</taxon>
        <taxon>Mycobacteriales</taxon>
        <taxon>Corynebacteriaceae</taxon>
        <taxon>Corynebacterium</taxon>
    </lineage>
</organism>
<proteinExistence type="predicted"/>
<dbReference type="EMBL" id="CP003696">
    <property type="protein sequence ID" value="AGP30998.1"/>
    <property type="molecule type" value="Genomic_DNA"/>
</dbReference>
<gene>
    <name evidence="2" type="ORF">A606_06755</name>
</gene>
<dbReference type="AlphaFoldDB" id="S4XKB1"/>
<accession>S4XKB1</accession>
<feature type="signal peptide" evidence="1">
    <location>
        <begin position="1"/>
        <end position="33"/>
    </location>
</feature>
<dbReference type="RefSeq" id="WP_020441359.1">
    <property type="nucleotide sequence ID" value="NC_021663.1"/>
</dbReference>
<dbReference type="Gene3D" id="3.40.50.1820">
    <property type="entry name" value="alpha/beta hydrolase"/>
    <property type="match status" value="1"/>
</dbReference>
<protein>
    <submittedName>
        <fullName evidence="2">Trehalose corynomycolyl transferase</fullName>
    </submittedName>
</protein>
<dbReference type="SUPFAM" id="SSF53474">
    <property type="entry name" value="alpha/beta-Hydrolases"/>
    <property type="match status" value="1"/>
</dbReference>
<keyword evidence="1" id="KW-0732">Signal</keyword>
<keyword evidence="2" id="KW-0808">Transferase</keyword>
<dbReference type="Proteomes" id="UP000014809">
    <property type="component" value="Chromosome"/>
</dbReference>
<dbReference type="PANTHER" id="PTHR48098">
    <property type="entry name" value="ENTEROCHELIN ESTERASE-RELATED"/>
    <property type="match status" value="1"/>
</dbReference>
<reference evidence="2 3" key="1">
    <citation type="submission" date="2012-06" db="EMBL/GenBank/DDBJ databases">
        <title>Complete genome sequence of Corynebacterium terpenotabidum Y-11 (=DSM 44721).</title>
        <authorList>
            <person name="Ruckert C."/>
            <person name="Albersmeier A."/>
            <person name="Al-Dilaimi A."/>
            <person name="Szczepanowski R."/>
            <person name="Kalinowski J."/>
        </authorList>
    </citation>
    <scope>NUCLEOTIDE SEQUENCE [LARGE SCALE GENOMIC DNA]</scope>
    <source>
        <strain evidence="2 3">Y-11</strain>
    </source>
</reference>
<dbReference type="InterPro" id="IPR050583">
    <property type="entry name" value="Mycobacterial_A85_antigen"/>
</dbReference>
<name>S4XKB1_9CORY</name>
<dbReference type="InterPro" id="IPR029058">
    <property type="entry name" value="AB_hydrolase_fold"/>
</dbReference>
<dbReference type="GO" id="GO:0016747">
    <property type="term" value="F:acyltransferase activity, transferring groups other than amino-acyl groups"/>
    <property type="evidence" value="ECO:0007669"/>
    <property type="project" value="TreeGrafter"/>
</dbReference>